<dbReference type="EMBL" id="VLTL01000128">
    <property type="protein sequence ID" value="KAA0159504.1"/>
    <property type="molecule type" value="Genomic_DNA"/>
</dbReference>
<dbReference type="GO" id="GO:0005829">
    <property type="term" value="C:cytosol"/>
    <property type="evidence" value="ECO:0007669"/>
    <property type="project" value="TreeGrafter"/>
</dbReference>
<evidence type="ECO:0000256" key="2">
    <source>
        <dbReference type="ARBA" id="ARBA00022741"/>
    </source>
</evidence>
<dbReference type="GO" id="GO:0004349">
    <property type="term" value="F:glutamate 5-kinase activity"/>
    <property type="evidence" value="ECO:0007669"/>
    <property type="project" value="TreeGrafter"/>
</dbReference>
<keyword evidence="2" id="KW-0547">Nucleotide-binding</keyword>
<dbReference type="Gene3D" id="2.30.130.10">
    <property type="entry name" value="PUA domain"/>
    <property type="match status" value="1"/>
</dbReference>
<dbReference type="PANTHER" id="PTHR43654">
    <property type="entry name" value="GLUTAMATE 5-KINASE"/>
    <property type="match status" value="1"/>
</dbReference>
<keyword evidence="1" id="KW-0808">Transferase</keyword>
<proteinExistence type="predicted"/>
<protein>
    <recommendedName>
        <fullName evidence="5">PUA domain-containing protein</fullName>
    </recommendedName>
</protein>
<evidence type="ECO:0000256" key="1">
    <source>
        <dbReference type="ARBA" id="ARBA00022679"/>
    </source>
</evidence>
<evidence type="ECO:0000256" key="3">
    <source>
        <dbReference type="ARBA" id="ARBA00022777"/>
    </source>
</evidence>
<gene>
    <name evidence="6" type="ORF">FNF28_05861</name>
</gene>
<sequence length="133" mass="13838">MGTKLAAAQIATSCGADTIIMRAEDAHNIAELVADIVASGTGEGVGTMFAASEEPARKGHTRALEGKFNVNDAVDLVDPLGETVARALVNYSSVEIARIAGHSTVELDSLLGADARAKSICTRENIAVMRRLS</sequence>
<dbReference type="Proteomes" id="UP000324907">
    <property type="component" value="Unassembled WGS sequence"/>
</dbReference>
<dbReference type="PANTHER" id="PTHR43654:SF1">
    <property type="entry name" value="ISOPENTENYL PHOSPHATE KINASE"/>
    <property type="match status" value="1"/>
</dbReference>
<dbReference type="PROSITE" id="PS50890">
    <property type="entry name" value="PUA"/>
    <property type="match status" value="1"/>
</dbReference>
<dbReference type="GO" id="GO:0003723">
    <property type="term" value="F:RNA binding"/>
    <property type="evidence" value="ECO:0007669"/>
    <property type="project" value="InterPro"/>
</dbReference>
<dbReference type="GO" id="GO:0005524">
    <property type="term" value="F:ATP binding"/>
    <property type="evidence" value="ECO:0007669"/>
    <property type="project" value="UniProtKB-KW"/>
</dbReference>
<keyword evidence="4" id="KW-0067">ATP-binding</keyword>
<evidence type="ECO:0000256" key="4">
    <source>
        <dbReference type="ARBA" id="ARBA00022840"/>
    </source>
</evidence>
<feature type="domain" description="PUA" evidence="5">
    <location>
        <begin position="64"/>
        <end position="109"/>
    </location>
</feature>
<evidence type="ECO:0000259" key="5">
    <source>
        <dbReference type="Pfam" id="PF01472"/>
    </source>
</evidence>
<dbReference type="Pfam" id="PF01472">
    <property type="entry name" value="PUA"/>
    <property type="match status" value="1"/>
</dbReference>
<dbReference type="InterPro" id="IPR036974">
    <property type="entry name" value="PUA_sf"/>
</dbReference>
<dbReference type="AlphaFoldDB" id="A0A5A8D3Y1"/>
<dbReference type="InterPro" id="IPR002478">
    <property type="entry name" value="PUA"/>
</dbReference>
<name>A0A5A8D3Y1_CAFRO</name>
<comment type="caution">
    <text evidence="6">The sequence shown here is derived from an EMBL/GenBank/DDBJ whole genome shotgun (WGS) entry which is preliminary data.</text>
</comment>
<evidence type="ECO:0000313" key="7">
    <source>
        <dbReference type="Proteomes" id="UP000324907"/>
    </source>
</evidence>
<accession>A0A5A8D3Y1</accession>
<evidence type="ECO:0000313" key="6">
    <source>
        <dbReference type="EMBL" id="KAA0159504.1"/>
    </source>
</evidence>
<dbReference type="InterPro" id="IPR015947">
    <property type="entry name" value="PUA-like_sf"/>
</dbReference>
<keyword evidence="3" id="KW-0418">Kinase</keyword>
<reference evidence="6 7" key="1">
    <citation type="submission" date="2019-07" db="EMBL/GenBank/DDBJ databases">
        <title>Genomes of Cafeteria roenbergensis.</title>
        <authorList>
            <person name="Fischer M.G."/>
            <person name="Hackl T."/>
            <person name="Roman M."/>
        </authorList>
    </citation>
    <scope>NUCLEOTIDE SEQUENCE [LARGE SCALE GENOMIC DNA]</scope>
    <source>
        <strain evidence="6 7">RCC970-E3</strain>
    </source>
</reference>
<dbReference type="SUPFAM" id="SSF88697">
    <property type="entry name" value="PUA domain-like"/>
    <property type="match status" value="1"/>
</dbReference>
<organism evidence="6 7">
    <name type="scientific">Cafeteria roenbergensis</name>
    <name type="common">Marine flagellate</name>
    <dbReference type="NCBI Taxonomy" id="33653"/>
    <lineage>
        <taxon>Eukaryota</taxon>
        <taxon>Sar</taxon>
        <taxon>Stramenopiles</taxon>
        <taxon>Bigyra</taxon>
        <taxon>Opalozoa</taxon>
        <taxon>Bicosoecida</taxon>
        <taxon>Cafeteriaceae</taxon>
        <taxon>Cafeteria</taxon>
    </lineage>
</organism>